<gene>
    <name evidence="1" type="ORF">ANANG_G00218560</name>
</gene>
<dbReference type="AlphaFoldDB" id="A0A9D3LXE5"/>
<comment type="caution">
    <text evidence="1">The sequence shown here is derived from an EMBL/GenBank/DDBJ whole genome shotgun (WGS) entry which is preliminary data.</text>
</comment>
<reference evidence="1" key="1">
    <citation type="submission" date="2021-01" db="EMBL/GenBank/DDBJ databases">
        <title>A chromosome-scale assembly of European eel, Anguilla anguilla.</title>
        <authorList>
            <person name="Henkel C."/>
            <person name="Jong-Raadsen S.A."/>
            <person name="Dufour S."/>
            <person name="Weltzien F.-A."/>
            <person name="Palstra A.P."/>
            <person name="Pelster B."/>
            <person name="Spaink H.P."/>
            <person name="Van Den Thillart G.E."/>
            <person name="Jansen H."/>
            <person name="Zahm M."/>
            <person name="Klopp C."/>
            <person name="Cedric C."/>
            <person name="Louis A."/>
            <person name="Berthelot C."/>
            <person name="Parey E."/>
            <person name="Roest Crollius H."/>
            <person name="Montfort J."/>
            <person name="Robinson-Rechavi M."/>
            <person name="Bucao C."/>
            <person name="Bouchez O."/>
            <person name="Gislard M."/>
            <person name="Lluch J."/>
            <person name="Milhes M."/>
            <person name="Lampietro C."/>
            <person name="Lopez Roques C."/>
            <person name="Donnadieu C."/>
            <person name="Braasch I."/>
            <person name="Desvignes T."/>
            <person name="Postlethwait J."/>
            <person name="Bobe J."/>
            <person name="Guiguen Y."/>
            <person name="Dirks R."/>
        </authorList>
    </citation>
    <scope>NUCLEOTIDE SEQUENCE</scope>
    <source>
        <strain evidence="1">Tag_6206</strain>
        <tissue evidence="1">Liver</tissue>
    </source>
</reference>
<name>A0A9D3LXE5_ANGAN</name>
<proteinExistence type="predicted"/>
<dbReference type="EMBL" id="JAFIRN010000012">
    <property type="protein sequence ID" value="KAG5837952.1"/>
    <property type="molecule type" value="Genomic_DNA"/>
</dbReference>
<sequence length="87" mass="9781">MPLILPLVVDPLHIWLHHVPIAADAEVVEEGTCGHDHRHKVDFPGIRGSLREECGAAFRKMPSHRSFIHIALSATRLAVERCRLYLA</sequence>
<evidence type="ECO:0000313" key="2">
    <source>
        <dbReference type="Proteomes" id="UP001044222"/>
    </source>
</evidence>
<dbReference type="Proteomes" id="UP001044222">
    <property type="component" value="Chromosome 12"/>
</dbReference>
<evidence type="ECO:0000313" key="1">
    <source>
        <dbReference type="EMBL" id="KAG5837952.1"/>
    </source>
</evidence>
<keyword evidence="2" id="KW-1185">Reference proteome</keyword>
<protein>
    <submittedName>
        <fullName evidence="1">Uncharacterized protein</fullName>
    </submittedName>
</protein>
<accession>A0A9D3LXE5</accession>
<organism evidence="1 2">
    <name type="scientific">Anguilla anguilla</name>
    <name type="common">European freshwater eel</name>
    <name type="synonym">Muraena anguilla</name>
    <dbReference type="NCBI Taxonomy" id="7936"/>
    <lineage>
        <taxon>Eukaryota</taxon>
        <taxon>Metazoa</taxon>
        <taxon>Chordata</taxon>
        <taxon>Craniata</taxon>
        <taxon>Vertebrata</taxon>
        <taxon>Euteleostomi</taxon>
        <taxon>Actinopterygii</taxon>
        <taxon>Neopterygii</taxon>
        <taxon>Teleostei</taxon>
        <taxon>Anguilliformes</taxon>
        <taxon>Anguillidae</taxon>
        <taxon>Anguilla</taxon>
    </lineage>
</organism>